<accession>A0ABT3DGY8</accession>
<gene>
    <name evidence="5" type="ORF">OIH86_11680</name>
</gene>
<dbReference type="Gene3D" id="1.10.10.60">
    <property type="entry name" value="Homeodomain-like"/>
    <property type="match status" value="1"/>
</dbReference>
<sequence length="184" mass="21108">MGKEDKKQRIIDASYKVFANKGYNNASIKDIAKEADVTPGLIHYYFKNKEELLFSVQNYIQEGYHNKYTGKDVNDVSPFDALLEIKSRSEEDPEWYRMRYELYSLGLKNKDIQKEVASILSNGRESLSKPLQKLSGAEKNMEGIASILLACFDGIALQKMLDKDFNIDEAYKVLGKLVEIYLNE</sequence>
<comment type="caution">
    <text evidence="5">The sequence shown here is derived from an EMBL/GenBank/DDBJ whole genome shotgun (WGS) entry which is preliminary data.</text>
</comment>
<evidence type="ECO:0000313" key="6">
    <source>
        <dbReference type="Proteomes" id="UP001526147"/>
    </source>
</evidence>
<feature type="DNA-binding region" description="H-T-H motif" evidence="3">
    <location>
        <begin position="27"/>
        <end position="46"/>
    </location>
</feature>
<dbReference type="PROSITE" id="PS50977">
    <property type="entry name" value="HTH_TETR_2"/>
    <property type="match status" value="1"/>
</dbReference>
<evidence type="ECO:0000256" key="2">
    <source>
        <dbReference type="ARBA" id="ARBA00023125"/>
    </source>
</evidence>
<dbReference type="InterPro" id="IPR050624">
    <property type="entry name" value="HTH-type_Tx_Regulator"/>
</dbReference>
<evidence type="ECO:0000256" key="1">
    <source>
        <dbReference type="ARBA" id="ARBA00022491"/>
    </source>
</evidence>
<dbReference type="SUPFAM" id="SSF46689">
    <property type="entry name" value="Homeodomain-like"/>
    <property type="match status" value="1"/>
</dbReference>
<evidence type="ECO:0000256" key="3">
    <source>
        <dbReference type="PROSITE-ProRule" id="PRU00335"/>
    </source>
</evidence>
<feature type="domain" description="HTH tetR-type" evidence="4">
    <location>
        <begin position="4"/>
        <end position="64"/>
    </location>
</feature>
<keyword evidence="2 3" id="KW-0238">DNA-binding</keyword>
<dbReference type="EMBL" id="JAOYEY010000037">
    <property type="protein sequence ID" value="MCV9886319.1"/>
    <property type="molecule type" value="Genomic_DNA"/>
</dbReference>
<dbReference type="InterPro" id="IPR023772">
    <property type="entry name" value="DNA-bd_HTH_TetR-type_CS"/>
</dbReference>
<keyword evidence="6" id="KW-1185">Reference proteome</keyword>
<dbReference type="PANTHER" id="PTHR43479">
    <property type="entry name" value="ACREF/ENVCD OPERON REPRESSOR-RELATED"/>
    <property type="match status" value="1"/>
</dbReference>
<dbReference type="InterPro" id="IPR009057">
    <property type="entry name" value="Homeodomain-like_sf"/>
</dbReference>
<dbReference type="Gene3D" id="1.10.357.10">
    <property type="entry name" value="Tetracycline Repressor, domain 2"/>
    <property type="match status" value="1"/>
</dbReference>
<dbReference type="PROSITE" id="PS01081">
    <property type="entry name" value="HTH_TETR_1"/>
    <property type="match status" value="1"/>
</dbReference>
<evidence type="ECO:0000313" key="5">
    <source>
        <dbReference type="EMBL" id="MCV9886319.1"/>
    </source>
</evidence>
<keyword evidence="1" id="KW-0678">Repressor</keyword>
<dbReference type="PANTHER" id="PTHR43479:SF11">
    <property type="entry name" value="ACREF_ENVCD OPERON REPRESSOR-RELATED"/>
    <property type="match status" value="1"/>
</dbReference>
<dbReference type="RefSeq" id="WP_264142951.1">
    <property type="nucleotide sequence ID" value="NZ_JAOYEY010000037.1"/>
</dbReference>
<reference evidence="5 6" key="1">
    <citation type="submission" date="2022-10" db="EMBL/GenBank/DDBJ databases">
        <title>Draft genome assembly of moderately radiation resistant bacterium Metabacillus halosaccharovorans.</title>
        <authorList>
            <person name="Pal S."/>
            <person name="Gopinathan A."/>
        </authorList>
    </citation>
    <scope>NUCLEOTIDE SEQUENCE [LARGE SCALE GENOMIC DNA]</scope>
    <source>
        <strain evidence="5 6">VITHBRA001</strain>
    </source>
</reference>
<evidence type="ECO:0000259" key="4">
    <source>
        <dbReference type="PROSITE" id="PS50977"/>
    </source>
</evidence>
<name>A0ABT3DGY8_9BACI</name>
<dbReference type="InterPro" id="IPR001647">
    <property type="entry name" value="HTH_TetR"/>
</dbReference>
<dbReference type="Pfam" id="PF00440">
    <property type="entry name" value="TetR_N"/>
    <property type="match status" value="1"/>
</dbReference>
<proteinExistence type="predicted"/>
<dbReference type="Proteomes" id="UP001526147">
    <property type="component" value="Unassembled WGS sequence"/>
</dbReference>
<organism evidence="5 6">
    <name type="scientific">Metabacillus halosaccharovorans</name>
    <dbReference type="NCBI Taxonomy" id="930124"/>
    <lineage>
        <taxon>Bacteria</taxon>
        <taxon>Bacillati</taxon>
        <taxon>Bacillota</taxon>
        <taxon>Bacilli</taxon>
        <taxon>Bacillales</taxon>
        <taxon>Bacillaceae</taxon>
        <taxon>Metabacillus</taxon>
    </lineage>
</organism>
<protein>
    <submittedName>
        <fullName evidence="5">TetR/AcrR family transcriptional regulator</fullName>
    </submittedName>
</protein>
<dbReference type="PRINTS" id="PR00455">
    <property type="entry name" value="HTHTETR"/>
</dbReference>